<dbReference type="Proteomes" id="UP001523528">
    <property type="component" value="Unassembled WGS sequence"/>
</dbReference>
<sequence length="130" mass="14262">MQVSSPYQILNSTANPAQQSQNKKSLGLNFSDMTPQEMESARRELTADGKISLHQSVTMALMDGFVFEGVNGGKLVSGSSNMYSMIDSLLDYEEKNGTINVQQNVESLKSLRKVLEENDVNYTSTTSITA</sequence>
<dbReference type="RefSeq" id="WP_194301124.1">
    <property type="nucleotide sequence ID" value="NZ_JAMYZY010000011.1"/>
</dbReference>
<evidence type="ECO:0000256" key="1">
    <source>
        <dbReference type="SAM" id="MobiDB-lite"/>
    </source>
</evidence>
<proteinExistence type="predicted"/>
<feature type="compositionally biased region" description="Polar residues" evidence="1">
    <location>
        <begin position="1"/>
        <end position="24"/>
    </location>
</feature>
<keyword evidence="3" id="KW-1185">Reference proteome</keyword>
<protein>
    <submittedName>
        <fullName evidence="2">Uncharacterized protein</fullName>
    </submittedName>
</protein>
<feature type="region of interest" description="Disordered" evidence="1">
    <location>
        <begin position="1"/>
        <end position="30"/>
    </location>
</feature>
<reference evidence="2 3" key="1">
    <citation type="submission" date="2022-06" db="EMBL/GenBank/DDBJ databases">
        <title>Acetobacer genomes from food samples.</title>
        <authorList>
            <person name="Sombolestani A."/>
        </authorList>
    </citation>
    <scope>NUCLEOTIDE SEQUENCE [LARGE SCALE GENOMIC DNA]</scope>
    <source>
        <strain evidence="2 3">R-83285</strain>
    </source>
</reference>
<dbReference type="EMBL" id="JAMYZZ010000012">
    <property type="protein sequence ID" value="MCP1258615.1"/>
    <property type="molecule type" value="Genomic_DNA"/>
</dbReference>
<evidence type="ECO:0000313" key="2">
    <source>
        <dbReference type="EMBL" id="MCP1258615.1"/>
    </source>
</evidence>
<comment type="caution">
    <text evidence="2">The sequence shown here is derived from an EMBL/GenBank/DDBJ whole genome shotgun (WGS) entry which is preliminary data.</text>
</comment>
<accession>A0ABT1F092</accession>
<evidence type="ECO:0000313" key="3">
    <source>
        <dbReference type="Proteomes" id="UP001523528"/>
    </source>
</evidence>
<organism evidence="2 3">
    <name type="scientific">Acetobacter lambici</name>
    <dbReference type="NCBI Taxonomy" id="1332824"/>
    <lineage>
        <taxon>Bacteria</taxon>
        <taxon>Pseudomonadati</taxon>
        <taxon>Pseudomonadota</taxon>
        <taxon>Alphaproteobacteria</taxon>
        <taxon>Acetobacterales</taxon>
        <taxon>Acetobacteraceae</taxon>
        <taxon>Acetobacter</taxon>
    </lineage>
</organism>
<name>A0ABT1F092_9PROT</name>
<gene>
    <name evidence="2" type="ORF">NKW50_08425</name>
</gene>